<dbReference type="InterPro" id="IPR046887">
    <property type="entry name" value="RsmE_PUA-like"/>
</dbReference>
<comment type="caution">
    <text evidence="15">The sequence shown here is derived from an EMBL/GenBank/DDBJ whole genome shotgun (WGS) entry which is preliminary data.</text>
</comment>
<accession>A0ABP3GCS1</accession>
<evidence type="ECO:0000256" key="6">
    <source>
        <dbReference type="ARBA" id="ARBA00022552"/>
    </source>
</evidence>
<feature type="domain" description="Ribosomal RNA small subunit methyltransferase E methyltransferase" evidence="13">
    <location>
        <begin position="75"/>
        <end position="236"/>
    </location>
</feature>
<evidence type="ECO:0000256" key="5">
    <source>
        <dbReference type="ARBA" id="ARBA00022490"/>
    </source>
</evidence>
<evidence type="ECO:0000256" key="8">
    <source>
        <dbReference type="ARBA" id="ARBA00022679"/>
    </source>
</evidence>
<dbReference type="Proteomes" id="UP001501757">
    <property type="component" value="Unassembled WGS sequence"/>
</dbReference>
<evidence type="ECO:0000256" key="9">
    <source>
        <dbReference type="ARBA" id="ARBA00022691"/>
    </source>
</evidence>
<dbReference type="RefSeq" id="WP_102797999.1">
    <property type="nucleotide sequence ID" value="NZ_BAAAEI010000002.1"/>
</dbReference>
<evidence type="ECO:0000256" key="12">
    <source>
        <dbReference type="PIRNR" id="PIRNR015601"/>
    </source>
</evidence>
<evidence type="ECO:0000313" key="16">
    <source>
        <dbReference type="Proteomes" id="UP001501757"/>
    </source>
</evidence>
<keyword evidence="6 12" id="KW-0698">rRNA processing</keyword>
<dbReference type="InterPro" id="IPR029026">
    <property type="entry name" value="tRNA_m1G_MTases_N"/>
</dbReference>
<dbReference type="SUPFAM" id="SSF88697">
    <property type="entry name" value="PUA domain-like"/>
    <property type="match status" value="1"/>
</dbReference>
<evidence type="ECO:0000256" key="2">
    <source>
        <dbReference type="ARBA" id="ARBA00005528"/>
    </source>
</evidence>
<keyword evidence="8 12" id="KW-0808">Transferase</keyword>
<dbReference type="Pfam" id="PF04452">
    <property type="entry name" value="Methyltrans_RNA"/>
    <property type="match status" value="1"/>
</dbReference>
<comment type="subcellular location">
    <subcellularLocation>
        <location evidence="1 12">Cytoplasm</location>
    </subcellularLocation>
</comment>
<dbReference type="SUPFAM" id="SSF75217">
    <property type="entry name" value="alpha/beta knot"/>
    <property type="match status" value="1"/>
</dbReference>
<sequence>MQIPRIFFPGILAVDQQLQLEQDAANHIGNVLRLREGHPLVLFNGDGNEYPATLHKVERRAVWVQIDAKLQINCESPFAIHLGQGISKGDRMDFVLQKSVELGVTEITPLITERCVVRLDEQRWQKKHQQWQKIIQSACEQCGRNVLPVLHPVMPLAPWLQQSTNQLRLTLDPRADKRMADLSKPDNGVRLLIGPEGGLSEQEVYLTEQGGFQSVLLGPRVLRTETAALTAIANLQGRFGDL</sequence>
<protein>
    <recommendedName>
        <fullName evidence="4 12">Ribosomal RNA small subunit methyltransferase E</fullName>
        <ecNumber evidence="3 12">2.1.1.193</ecNumber>
    </recommendedName>
</protein>
<keyword evidence="16" id="KW-1185">Reference proteome</keyword>
<gene>
    <name evidence="15" type="primary">rsmE</name>
    <name evidence="15" type="ORF">GCM10009092_03050</name>
</gene>
<dbReference type="EMBL" id="BAAAEI010000002">
    <property type="protein sequence ID" value="GAA0341880.1"/>
    <property type="molecule type" value="Genomic_DNA"/>
</dbReference>
<evidence type="ECO:0000256" key="3">
    <source>
        <dbReference type="ARBA" id="ARBA00012328"/>
    </source>
</evidence>
<dbReference type="PANTHER" id="PTHR30027">
    <property type="entry name" value="RIBOSOMAL RNA SMALL SUBUNIT METHYLTRANSFERASE E"/>
    <property type="match status" value="1"/>
</dbReference>
<keyword evidence="7 12" id="KW-0489">Methyltransferase</keyword>
<dbReference type="CDD" id="cd18084">
    <property type="entry name" value="RsmE-like"/>
    <property type="match status" value="1"/>
</dbReference>
<dbReference type="Gene3D" id="2.40.240.20">
    <property type="entry name" value="Hypothetical PUA domain-like, domain 1"/>
    <property type="match status" value="1"/>
</dbReference>
<dbReference type="PANTHER" id="PTHR30027:SF3">
    <property type="entry name" value="16S RRNA (URACIL(1498)-N(3))-METHYLTRANSFERASE"/>
    <property type="match status" value="1"/>
</dbReference>
<name>A0ABP3GCS1_9ALTE</name>
<dbReference type="Gene3D" id="3.40.1280.10">
    <property type="match status" value="1"/>
</dbReference>
<feature type="domain" description="Ribosomal RNA small subunit methyltransferase E PUA-like" evidence="14">
    <location>
        <begin position="21"/>
        <end position="66"/>
    </location>
</feature>
<dbReference type="InterPro" id="IPR046886">
    <property type="entry name" value="RsmE_MTase_dom"/>
</dbReference>
<dbReference type="InterPro" id="IPR029028">
    <property type="entry name" value="Alpha/beta_knot_MTases"/>
</dbReference>
<evidence type="ECO:0000256" key="1">
    <source>
        <dbReference type="ARBA" id="ARBA00004496"/>
    </source>
</evidence>
<keyword evidence="5 12" id="KW-0963">Cytoplasm</keyword>
<evidence type="ECO:0000256" key="11">
    <source>
        <dbReference type="ARBA" id="ARBA00047944"/>
    </source>
</evidence>
<evidence type="ECO:0000256" key="10">
    <source>
        <dbReference type="ARBA" id="ARBA00025699"/>
    </source>
</evidence>
<dbReference type="InterPro" id="IPR006700">
    <property type="entry name" value="RsmE"/>
</dbReference>
<comment type="similarity">
    <text evidence="2 12">Belongs to the RNA methyltransferase RsmE family.</text>
</comment>
<dbReference type="NCBIfam" id="TIGR00046">
    <property type="entry name" value="RsmE family RNA methyltransferase"/>
    <property type="match status" value="1"/>
</dbReference>
<dbReference type="PIRSF" id="PIRSF015601">
    <property type="entry name" value="MTase_slr0722"/>
    <property type="match status" value="1"/>
</dbReference>
<dbReference type="NCBIfam" id="NF008692">
    <property type="entry name" value="PRK11713.1-5"/>
    <property type="match status" value="1"/>
</dbReference>
<evidence type="ECO:0000313" key="15">
    <source>
        <dbReference type="EMBL" id="GAA0341880.1"/>
    </source>
</evidence>
<comment type="catalytic activity">
    <reaction evidence="11 12">
        <text>uridine(1498) in 16S rRNA + S-adenosyl-L-methionine = N(3)-methyluridine(1498) in 16S rRNA + S-adenosyl-L-homocysteine + H(+)</text>
        <dbReference type="Rhea" id="RHEA:42920"/>
        <dbReference type="Rhea" id="RHEA-COMP:10283"/>
        <dbReference type="Rhea" id="RHEA-COMP:10284"/>
        <dbReference type="ChEBI" id="CHEBI:15378"/>
        <dbReference type="ChEBI" id="CHEBI:57856"/>
        <dbReference type="ChEBI" id="CHEBI:59789"/>
        <dbReference type="ChEBI" id="CHEBI:65315"/>
        <dbReference type="ChEBI" id="CHEBI:74502"/>
        <dbReference type="EC" id="2.1.1.193"/>
    </reaction>
</comment>
<dbReference type="InterPro" id="IPR015947">
    <property type="entry name" value="PUA-like_sf"/>
</dbReference>
<evidence type="ECO:0000256" key="7">
    <source>
        <dbReference type="ARBA" id="ARBA00022603"/>
    </source>
</evidence>
<organism evidence="15 16">
    <name type="scientific">Bowmanella denitrificans</name>
    <dbReference type="NCBI Taxonomy" id="366582"/>
    <lineage>
        <taxon>Bacteria</taxon>
        <taxon>Pseudomonadati</taxon>
        <taxon>Pseudomonadota</taxon>
        <taxon>Gammaproteobacteria</taxon>
        <taxon>Alteromonadales</taxon>
        <taxon>Alteromonadaceae</taxon>
        <taxon>Bowmanella</taxon>
    </lineage>
</organism>
<evidence type="ECO:0000259" key="14">
    <source>
        <dbReference type="Pfam" id="PF20260"/>
    </source>
</evidence>
<evidence type="ECO:0000259" key="13">
    <source>
        <dbReference type="Pfam" id="PF04452"/>
    </source>
</evidence>
<comment type="function">
    <text evidence="10 12">Specifically methylates the N3 position of the uracil ring of uridine 1498 (m3U1498) in 16S rRNA. Acts on the fully assembled 30S ribosomal subunit.</text>
</comment>
<keyword evidence="9 12" id="KW-0949">S-adenosyl-L-methionine</keyword>
<dbReference type="Pfam" id="PF20260">
    <property type="entry name" value="PUA_4"/>
    <property type="match status" value="1"/>
</dbReference>
<proteinExistence type="inferred from homology"/>
<dbReference type="EC" id="2.1.1.193" evidence="3 12"/>
<evidence type="ECO:0000256" key="4">
    <source>
        <dbReference type="ARBA" id="ARBA00013673"/>
    </source>
</evidence>
<reference evidence="16" key="1">
    <citation type="journal article" date="2019" name="Int. J. Syst. Evol. Microbiol.">
        <title>The Global Catalogue of Microorganisms (GCM) 10K type strain sequencing project: providing services to taxonomists for standard genome sequencing and annotation.</title>
        <authorList>
            <consortium name="The Broad Institute Genomics Platform"/>
            <consortium name="The Broad Institute Genome Sequencing Center for Infectious Disease"/>
            <person name="Wu L."/>
            <person name="Ma J."/>
        </authorList>
    </citation>
    <scope>NUCLEOTIDE SEQUENCE [LARGE SCALE GENOMIC DNA]</scope>
    <source>
        <strain evidence="16">JCM 13378</strain>
    </source>
</reference>